<protein>
    <submittedName>
        <fullName evidence="1">Mor, transcription regulation</fullName>
    </submittedName>
</protein>
<dbReference type="OrthoDB" id="7358524at2"/>
<organism evidence="1 2">
    <name type="scientific">Rhodospirillum centenum (strain ATCC 51521 / SW)</name>
    <dbReference type="NCBI Taxonomy" id="414684"/>
    <lineage>
        <taxon>Bacteria</taxon>
        <taxon>Pseudomonadati</taxon>
        <taxon>Pseudomonadota</taxon>
        <taxon>Alphaproteobacteria</taxon>
        <taxon>Rhodospirillales</taxon>
        <taxon>Rhodospirillaceae</taxon>
        <taxon>Rhodospirillum</taxon>
    </lineage>
</organism>
<dbReference type="eggNOG" id="COG5566">
    <property type="taxonomic scope" value="Bacteria"/>
</dbReference>
<dbReference type="HOGENOM" id="CLU_131403_2_1_5"/>
<gene>
    <name evidence="1" type="primary">mor</name>
    <name evidence="1" type="ordered locus">RC1_1105</name>
</gene>
<dbReference type="EMBL" id="CP000613">
    <property type="protein sequence ID" value="ACI98521.1"/>
    <property type="molecule type" value="Genomic_DNA"/>
</dbReference>
<proteinExistence type="predicted"/>
<keyword evidence="2" id="KW-1185">Reference proteome</keyword>
<evidence type="ECO:0000313" key="1">
    <source>
        <dbReference type="EMBL" id="ACI98521.1"/>
    </source>
</evidence>
<sequence length="125" mass="13893">MTPIVSMQLAEIAEVVGVPAALRLADAFGGQEGCNVPKTPRRDHPWVEPLGWEPFAALCEAYGGCRITIPRNAFAKTIKSKMAELKRQGYSHRAIARRLKCTERYVRMVMNGGQDDRQACLFADD</sequence>
<dbReference type="KEGG" id="rce:RC1_1105"/>
<accession>B6IME2</accession>
<dbReference type="InterPro" id="IPR009057">
    <property type="entry name" value="Homeodomain-like_sf"/>
</dbReference>
<reference evidence="1 2" key="1">
    <citation type="journal article" date="2010" name="BMC Genomics">
        <title>Metabolic flexibility revealed in the genome of the cyst-forming alpha-1 proteobacterium Rhodospirillum centenum.</title>
        <authorList>
            <person name="Lu Y.K."/>
            <person name="Marden J."/>
            <person name="Han M."/>
            <person name="Swingley W.D."/>
            <person name="Mastrian S.D."/>
            <person name="Chowdhury S.R."/>
            <person name="Hao J."/>
            <person name="Helmy T."/>
            <person name="Kim S."/>
            <person name="Kurdoglu A.A."/>
            <person name="Matthies H.J."/>
            <person name="Rollo D."/>
            <person name="Stothard P."/>
            <person name="Blankenship R.E."/>
            <person name="Bauer C.E."/>
            <person name="Touchman J.W."/>
        </authorList>
    </citation>
    <scope>NUCLEOTIDE SEQUENCE [LARGE SCALE GENOMIC DNA]</scope>
    <source>
        <strain evidence="2">ATCC 51521 / SW</strain>
    </source>
</reference>
<name>B6IME2_RHOCS</name>
<evidence type="ECO:0000313" key="2">
    <source>
        <dbReference type="Proteomes" id="UP000001591"/>
    </source>
</evidence>
<dbReference type="RefSeq" id="WP_012566310.1">
    <property type="nucleotide sequence ID" value="NC_011420.2"/>
</dbReference>
<dbReference type="STRING" id="414684.RC1_1105"/>
<dbReference type="Proteomes" id="UP000001591">
    <property type="component" value="Chromosome"/>
</dbReference>
<dbReference type="SUPFAM" id="SSF46689">
    <property type="entry name" value="Homeodomain-like"/>
    <property type="match status" value="1"/>
</dbReference>
<dbReference type="AlphaFoldDB" id="B6IME2"/>